<organism evidence="2 3">
    <name type="scientific">Mycena albidolilacea</name>
    <dbReference type="NCBI Taxonomy" id="1033008"/>
    <lineage>
        <taxon>Eukaryota</taxon>
        <taxon>Fungi</taxon>
        <taxon>Dikarya</taxon>
        <taxon>Basidiomycota</taxon>
        <taxon>Agaricomycotina</taxon>
        <taxon>Agaricomycetes</taxon>
        <taxon>Agaricomycetidae</taxon>
        <taxon>Agaricales</taxon>
        <taxon>Marasmiineae</taxon>
        <taxon>Mycenaceae</taxon>
        <taxon>Mycena</taxon>
    </lineage>
</organism>
<feature type="compositionally biased region" description="Basic and acidic residues" evidence="1">
    <location>
        <begin position="44"/>
        <end position="53"/>
    </location>
</feature>
<name>A0AAD7F184_9AGAR</name>
<protein>
    <submittedName>
        <fullName evidence="2">Uncharacterized protein</fullName>
    </submittedName>
</protein>
<feature type="compositionally biased region" description="Basic and acidic residues" evidence="1">
    <location>
        <begin position="66"/>
        <end position="81"/>
    </location>
</feature>
<proteinExistence type="predicted"/>
<accession>A0AAD7F184</accession>
<gene>
    <name evidence="2" type="ORF">DFH08DRAFT_799705</name>
</gene>
<dbReference type="AlphaFoldDB" id="A0AAD7F184"/>
<evidence type="ECO:0000313" key="2">
    <source>
        <dbReference type="EMBL" id="KAJ7362683.1"/>
    </source>
</evidence>
<feature type="region of interest" description="Disordered" evidence="1">
    <location>
        <begin position="33"/>
        <end position="85"/>
    </location>
</feature>
<dbReference type="Proteomes" id="UP001218218">
    <property type="component" value="Unassembled WGS sequence"/>
</dbReference>
<evidence type="ECO:0000256" key="1">
    <source>
        <dbReference type="SAM" id="MobiDB-lite"/>
    </source>
</evidence>
<evidence type="ECO:0000313" key="3">
    <source>
        <dbReference type="Proteomes" id="UP001218218"/>
    </source>
</evidence>
<dbReference type="EMBL" id="JARIHO010000004">
    <property type="protein sequence ID" value="KAJ7362683.1"/>
    <property type="molecule type" value="Genomic_DNA"/>
</dbReference>
<keyword evidence="3" id="KW-1185">Reference proteome</keyword>
<comment type="caution">
    <text evidence="2">The sequence shown here is derived from an EMBL/GenBank/DDBJ whole genome shotgun (WGS) entry which is preliminary data.</text>
</comment>
<sequence length="184" mass="21173">MEPMVTAWQPPDQLQPLVTVCPISHWVASSGCCKASNGDSDYEQLDRELKEDKEEAEEEAEEEVEAEKGSDREWPAKHFKDPTPPTEITYNINSFSASDMLKLGKKPQPKGSAILKLLDNFTFARFEWKLRSWGGCHSSFARSKPFCQLRSQLLRVPKARIEKVLFCDVLEEFLISQRVLHRFR</sequence>
<feature type="compositionally biased region" description="Acidic residues" evidence="1">
    <location>
        <begin position="54"/>
        <end position="65"/>
    </location>
</feature>
<reference evidence="2" key="1">
    <citation type="submission" date="2023-03" db="EMBL/GenBank/DDBJ databases">
        <title>Massive genome expansion in bonnet fungi (Mycena s.s.) driven by repeated elements and novel gene families across ecological guilds.</title>
        <authorList>
            <consortium name="Lawrence Berkeley National Laboratory"/>
            <person name="Harder C.B."/>
            <person name="Miyauchi S."/>
            <person name="Viragh M."/>
            <person name="Kuo A."/>
            <person name="Thoen E."/>
            <person name="Andreopoulos B."/>
            <person name="Lu D."/>
            <person name="Skrede I."/>
            <person name="Drula E."/>
            <person name="Henrissat B."/>
            <person name="Morin E."/>
            <person name="Kohler A."/>
            <person name="Barry K."/>
            <person name="LaButti K."/>
            <person name="Morin E."/>
            <person name="Salamov A."/>
            <person name="Lipzen A."/>
            <person name="Mereny Z."/>
            <person name="Hegedus B."/>
            <person name="Baldrian P."/>
            <person name="Stursova M."/>
            <person name="Weitz H."/>
            <person name="Taylor A."/>
            <person name="Grigoriev I.V."/>
            <person name="Nagy L.G."/>
            <person name="Martin F."/>
            <person name="Kauserud H."/>
        </authorList>
    </citation>
    <scope>NUCLEOTIDE SEQUENCE</scope>
    <source>
        <strain evidence="2">CBHHK002</strain>
    </source>
</reference>